<keyword evidence="4 10" id="KW-0808">Transferase</keyword>
<dbReference type="InterPro" id="IPR007235">
    <property type="entry name" value="Glyco_trans_28_C"/>
</dbReference>
<evidence type="ECO:0000256" key="4">
    <source>
        <dbReference type="ARBA" id="ARBA00022679"/>
    </source>
</evidence>
<dbReference type="InterPro" id="IPR004276">
    <property type="entry name" value="GlycoTrans_28_N"/>
</dbReference>
<dbReference type="Gene3D" id="3.40.50.2000">
    <property type="entry name" value="Glycogen Phosphorylase B"/>
    <property type="match status" value="2"/>
</dbReference>
<keyword evidence="8 10" id="KW-0131">Cell cycle</keyword>
<dbReference type="GO" id="GO:0071555">
    <property type="term" value="P:cell wall organization"/>
    <property type="evidence" value="ECO:0007669"/>
    <property type="project" value="UniProtKB-KW"/>
</dbReference>
<dbReference type="HAMAP" id="MF_00033">
    <property type="entry name" value="MurG"/>
    <property type="match status" value="1"/>
</dbReference>
<evidence type="ECO:0000313" key="14">
    <source>
        <dbReference type="Proteomes" id="UP000231742"/>
    </source>
</evidence>
<evidence type="ECO:0000256" key="6">
    <source>
        <dbReference type="ARBA" id="ARBA00022984"/>
    </source>
</evidence>
<dbReference type="InterPro" id="IPR006009">
    <property type="entry name" value="GlcNAc_MurG"/>
</dbReference>
<keyword evidence="6 10" id="KW-0573">Peptidoglycan synthesis</keyword>
<dbReference type="CDD" id="cd03785">
    <property type="entry name" value="GT28_MurG"/>
    <property type="match status" value="1"/>
</dbReference>
<comment type="subcellular location">
    <subcellularLocation>
        <location evidence="10">Cell membrane</location>
        <topology evidence="10">Peripheral membrane protein</topology>
        <orientation evidence="10">Cytoplasmic side</orientation>
    </subcellularLocation>
</comment>
<dbReference type="Pfam" id="PF03033">
    <property type="entry name" value="Glyco_transf_28"/>
    <property type="match status" value="1"/>
</dbReference>
<feature type="domain" description="Glycosyl transferase family 28 C-terminal" evidence="12">
    <location>
        <begin position="189"/>
        <end position="341"/>
    </location>
</feature>
<dbReference type="UniPathway" id="UPA00219"/>
<keyword evidence="3 10" id="KW-0328">Glycosyltransferase</keyword>
<dbReference type="Pfam" id="PF04101">
    <property type="entry name" value="Glyco_tran_28_C"/>
    <property type="match status" value="1"/>
</dbReference>
<keyword evidence="9 10" id="KW-0961">Cell wall biogenesis/degradation</keyword>
<dbReference type="GO" id="GO:0051301">
    <property type="term" value="P:cell division"/>
    <property type="evidence" value="ECO:0007669"/>
    <property type="project" value="UniProtKB-KW"/>
</dbReference>
<organism evidence="13 14">
    <name type="scientific">Salinibacterium amurskyense</name>
    <dbReference type="NCBI Taxonomy" id="205941"/>
    <lineage>
        <taxon>Bacteria</taxon>
        <taxon>Bacillati</taxon>
        <taxon>Actinomycetota</taxon>
        <taxon>Actinomycetes</taxon>
        <taxon>Micrococcales</taxon>
        <taxon>Microbacteriaceae</taxon>
        <taxon>Salinibacterium</taxon>
    </lineage>
</organism>
<dbReference type="GO" id="GO:0008360">
    <property type="term" value="P:regulation of cell shape"/>
    <property type="evidence" value="ECO:0007669"/>
    <property type="project" value="UniProtKB-KW"/>
</dbReference>
<feature type="binding site" evidence="10">
    <location>
        <position position="162"/>
    </location>
    <ligand>
        <name>UDP-N-acetyl-alpha-D-glucosamine</name>
        <dbReference type="ChEBI" id="CHEBI:57705"/>
    </ligand>
</feature>
<keyword evidence="7 10" id="KW-0472">Membrane</keyword>
<evidence type="ECO:0000256" key="10">
    <source>
        <dbReference type="HAMAP-Rule" id="MF_00033"/>
    </source>
</evidence>
<comment type="catalytic activity">
    <reaction evidence="10">
        <text>di-trans,octa-cis-undecaprenyl diphospho-N-acetyl-alpha-D-muramoyl-L-alanyl-D-glutamyl-meso-2,6-diaminopimeloyl-D-alanyl-D-alanine + UDP-N-acetyl-alpha-D-glucosamine = di-trans,octa-cis-undecaprenyl diphospho-[N-acetyl-alpha-D-glucosaminyl-(1-&gt;4)]-N-acetyl-alpha-D-muramoyl-L-alanyl-D-glutamyl-meso-2,6-diaminopimeloyl-D-alanyl-D-alanine + UDP + H(+)</text>
        <dbReference type="Rhea" id="RHEA:31227"/>
        <dbReference type="ChEBI" id="CHEBI:15378"/>
        <dbReference type="ChEBI" id="CHEBI:57705"/>
        <dbReference type="ChEBI" id="CHEBI:58223"/>
        <dbReference type="ChEBI" id="CHEBI:61387"/>
        <dbReference type="ChEBI" id="CHEBI:61388"/>
        <dbReference type="EC" id="2.4.1.227"/>
    </reaction>
</comment>
<gene>
    <name evidence="10" type="primary">murG</name>
    <name evidence="13" type="ORF">CLV85_1697</name>
</gene>
<dbReference type="Proteomes" id="UP000231742">
    <property type="component" value="Unassembled WGS sequence"/>
</dbReference>
<name>A0A2M9D9U3_9MICO</name>
<reference evidence="13 14" key="1">
    <citation type="submission" date="2017-11" db="EMBL/GenBank/DDBJ databases">
        <title>Genomic Encyclopedia of Archaeal and Bacterial Type Strains, Phase II (KMG-II): From Individual Species to Whole Genera.</title>
        <authorList>
            <person name="Goeker M."/>
        </authorList>
    </citation>
    <scope>NUCLEOTIDE SEQUENCE [LARGE SCALE GENOMIC DNA]</scope>
    <source>
        <strain evidence="13 14">DSM 16400</strain>
    </source>
</reference>
<evidence type="ECO:0000259" key="11">
    <source>
        <dbReference type="Pfam" id="PF03033"/>
    </source>
</evidence>
<dbReference type="EMBL" id="PGFH01000001">
    <property type="protein sequence ID" value="PJJ82496.1"/>
    <property type="molecule type" value="Genomic_DNA"/>
</dbReference>
<sequence>MTTYLLAGGGTAGHVNPLLAVAERIRVREPEAEVLVLGTEEGLEARLVPERGFELLTIAKLPFPRRPNRAALKFPARLRATIDEVVEIITERQVDVVIGFGGYVAAPAYLGARKAKIPLVIHEANSRPGIANRLGSFFTPFVGTAFDRTPIRGGVVVGMPLRAEIETLDRFAARTEADPFFGLDPQKPTLLVTGGSSGAKRINDTIAASITRILGAGWQVLHITGEYRDAVEDPQLPGYVVVKYCDRMELALAAADLAIARAGTSTVAELTGLGIPAIYVPYPVGNGEQKYNARTAVDAGAAILVADSQFVPQWVSSELVPMLRKRALIADMAARASTVGSLDGTDRMLELVDLALSRDLPLTS</sequence>
<feature type="domain" description="Glycosyltransferase family 28 N-terminal" evidence="11">
    <location>
        <begin position="5"/>
        <end position="138"/>
    </location>
</feature>
<dbReference type="GO" id="GO:0009252">
    <property type="term" value="P:peptidoglycan biosynthetic process"/>
    <property type="evidence" value="ECO:0007669"/>
    <property type="project" value="UniProtKB-UniRule"/>
</dbReference>
<keyword evidence="2 10" id="KW-0132">Cell division</keyword>
<dbReference type="GO" id="GO:0005975">
    <property type="term" value="P:carbohydrate metabolic process"/>
    <property type="evidence" value="ECO:0007669"/>
    <property type="project" value="InterPro"/>
</dbReference>
<dbReference type="SUPFAM" id="SSF53756">
    <property type="entry name" value="UDP-Glycosyltransferase/glycogen phosphorylase"/>
    <property type="match status" value="1"/>
</dbReference>
<accession>A0A2M9D9U3</accession>
<dbReference type="PANTHER" id="PTHR21015:SF22">
    <property type="entry name" value="GLYCOSYLTRANSFERASE"/>
    <property type="match status" value="1"/>
</dbReference>
<evidence type="ECO:0000259" key="12">
    <source>
        <dbReference type="Pfam" id="PF04101"/>
    </source>
</evidence>
<evidence type="ECO:0000256" key="9">
    <source>
        <dbReference type="ARBA" id="ARBA00023316"/>
    </source>
</evidence>
<comment type="function">
    <text evidence="10">Cell wall formation. Catalyzes the transfer of a GlcNAc subunit on undecaprenyl-pyrophosphoryl-MurNAc-pentapeptide (lipid intermediate I) to form undecaprenyl-pyrophosphoryl-MurNAc-(pentapeptide)GlcNAc (lipid intermediate II).</text>
</comment>
<keyword evidence="1 10" id="KW-1003">Cell membrane</keyword>
<dbReference type="AlphaFoldDB" id="A0A2M9D9U3"/>
<keyword evidence="14" id="KW-1185">Reference proteome</keyword>
<feature type="binding site" evidence="10">
    <location>
        <position position="289"/>
    </location>
    <ligand>
        <name>UDP-N-acetyl-alpha-D-glucosamine</name>
        <dbReference type="ChEBI" id="CHEBI:57705"/>
    </ligand>
</feature>
<comment type="caution">
    <text evidence="10">Lacks conserved residue(s) required for the propagation of feature annotation.</text>
</comment>
<feature type="binding site" evidence="10">
    <location>
        <position position="125"/>
    </location>
    <ligand>
        <name>UDP-N-acetyl-alpha-D-glucosamine</name>
        <dbReference type="ChEBI" id="CHEBI:57705"/>
    </ligand>
</feature>
<dbReference type="GO" id="GO:0051991">
    <property type="term" value="F:UDP-N-acetyl-D-glucosamine:N-acetylmuramoyl-L-alanyl-D-glutamyl-meso-2,6-diaminopimelyl-D-alanyl-D-alanine-diphosphoundecaprenol 4-beta-N-acetylglucosaminlytransferase activity"/>
    <property type="evidence" value="ECO:0007669"/>
    <property type="project" value="RHEA"/>
</dbReference>
<evidence type="ECO:0000256" key="2">
    <source>
        <dbReference type="ARBA" id="ARBA00022618"/>
    </source>
</evidence>
<dbReference type="GO" id="GO:0005886">
    <property type="term" value="C:plasma membrane"/>
    <property type="evidence" value="ECO:0007669"/>
    <property type="project" value="UniProtKB-SubCell"/>
</dbReference>
<feature type="binding site" evidence="10">
    <location>
        <position position="196"/>
    </location>
    <ligand>
        <name>UDP-N-acetyl-alpha-D-glucosamine</name>
        <dbReference type="ChEBI" id="CHEBI:57705"/>
    </ligand>
</feature>
<proteinExistence type="inferred from homology"/>
<evidence type="ECO:0000313" key="13">
    <source>
        <dbReference type="EMBL" id="PJJ82496.1"/>
    </source>
</evidence>
<comment type="pathway">
    <text evidence="10">Cell wall biogenesis; peptidoglycan biosynthesis.</text>
</comment>
<protein>
    <recommendedName>
        <fullName evidence="10">UDP-N-acetylglucosamine--N-acetylmuramyl-(pentapeptide) pyrophosphoryl-undecaprenol N-acetylglucosamine transferase</fullName>
        <ecNumber evidence="10">2.4.1.227</ecNumber>
    </recommendedName>
    <alternativeName>
        <fullName evidence="10">Undecaprenyl-PP-MurNAc-pentapeptide-UDPGlcNAc GlcNAc transferase</fullName>
    </alternativeName>
</protein>
<evidence type="ECO:0000256" key="8">
    <source>
        <dbReference type="ARBA" id="ARBA00023306"/>
    </source>
</evidence>
<dbReference type="EC" id="2.4.1.227" evidence="10"/>
<dbReference type="RefSeq" id="WP_100389086.1">
    <property type="nucleotide sequence ID" value="NZ_BMZU01000001.1"/>
</dbReference>
<evidence type="ECO:0000256" key="1">
    <source>
        <dbReference type="ARBA" id="ARBA00022475"/>
    </source>
</evidence>
<evidence type="ECO:0000256" key="7">
    <source>
        <dbReference type="ARBA" id="ARBA00023136"/>
    </source>
</evidence>
<dbReference type="GO" id="GO:0050511">
    <property type="term" value="F:undecaprenyldiphospho-muramoylpentapeptide beta-N-acetylglucosaminyltransferase activity"/>
    <property type="evidence" value="ECO:0007669"/>
    <property type="project" value="UniProtKB-UniRule"/>
</dbReference>
<comment type="caution">
    <text evidence="13">The sequence shown here is derived from an EMBL/GenBank/DDBJ whole genome shotgun (WGS) entry which is preliminary data.</text>
</comment>
<evidence type="ECO:0000256" key="3">
    <source>
        <dbReference type="ARBA" id="ARBA00022676"/>
    </source>
</evidence>
<dbReference type="OrthoDB" id="9808936at2"/>
<feature type="binding site" evidence="10">
    <location>
        <begin position="11"/>
        <end position="13"/>
    </location>
    <ligand>
        <name>UDP-N-acetyl-alpha-D-glucosamine</name>
        <dbReference type="ChEBI" id="CHEBI:57705"/>
    </ligand>
</feature>
<evidence type="ECO:0000256" key="5">
    <source>
        <dbReference type="ARBA" id="ARBA00022960"/>
    </source>
</evidence>
<keyword evidence="5 10" id="KW-0133">Cell shape</keyword>
<dbReference type="PANTHER" id="PTHR21015">
    <property type="entry name" value="UDP-N-ACETYLGLUCOSAMINE--N-ACETYLMURAMYL-(PENTAPEPTIDE) PYROPHOSPHORYL-UNDECAPRENOL N-ACETYLGLUCOSAMINE TRANSFERASE 1"/>
    <property type="match status" value="1"/>
</dbReference>
<comment type="similarity">
    <text evidence="10">Belongs to the glycosyltransferase 28 family. MurG subfamily.</text>
</comment>